<dbReference type="InterPro" id="IPR002711">
    <property type="entry name" value="HNH"/>
</dbReference>
<dbReference type="PANTHER" id="PTHR33877">
    <property type="entry name" value="SLL1193 PROTEIN"/>
    <property type="match status" value="1"/>
</dbReference>
<dbReference type="PANTHER" id="PTHR33877:SF1">
    <property type="entry name" value="TYPE IV METHYL-DIRECTED RESTRICTION ENZYME ECOKMCRA"/>
    <property type="match status" value="1"/>
</dbReference>
<dbReference type="Pfam" id="PF01844">
    <property type="entry name" value="HNH"/>
    <property type="match status" value="1"/>
</dbReference>
<evidence type="ECO:0000313" key="4">
    <source>
        <dbReference type="Proteomes" id="UP000029707"/>
    </source>
</evidence>
<protein>
    <submittedName>
        <fullName evidence="3">HNH endonuclease</fullName>
    </submittedName>
</protein>
<accession>A0A4U8TIK3</accession>
<keyword evidence="1" id="KW-0812">Transmembrane</keyword>
<dbReference type="STRING" id="425400.LS65_00575"/>
<keyword evidence="3" id="KW-0540">Nuclease</keyword>
<organism evidence="3 4">
    <name type="scientific">Helicobacter japonicus</name>
    <dbReference type="NCBI Taxonomy" id="425400"/>
    <lineage>
        <taxon>Bacteria</taxon>
        <taxon>Pseudomonadati</taxon>
        <taxon>Campylobacterota</taxon>
        <taxon>Epsilonproteobacteria</taxon>
        <taxon>Campylobacterales</taxon>
        <taxon>Helicobacteraceae</taxon>
        <taxon>Helicobacter</taxon>
    </lineage>
</organism>
<dbReference type="InterPro" id="IPR052892">
    <property type="entry name" value="NA-targeting_endonuclease"/>
</dbReference>
<feature type="transmembrane region" description="Helical" evidence="1">
    <location>
        <begin position="21"/>
        <end position="50"/>
    </location>
</feature>
<gene>
    <name evidence="3" type="ORF">LS65_008375</name>
</gene>
<keyword evidence="1" id="KW-1133">Transmembrane helix</keyword>
<comment type="caution">
    <text evidence="3">The sequence shown here is derived from an EMBL/GenBank/DDBJ whole genome shotgun (WGS) entry which is preliminary data.</text>
</comment>
<dbReference type="AlphaFoldDB" id="A0A4U8TIK3"/>
<keyword evidence="1" id="KW-0472">Membrane</keyword>
<evidence type="ECO:0000313" key="3">
    <source>
        <dbReference type="EMBL" id="TLE00097.1"/>
    </source>
</evidence>
<sequence>MYKLQNWGNDEKKEAEGLLALATVIGIILYESMFYIICGILITSILYLAYRIILGIVCYEKRYSVFKNAFNKLKNVLLSAYSQWYFESKDFFAIKNRIVSYIQDCNELNAHINDLETHLNAAKSDYGEAVSVDTSLYDYKRPYLLLNKGENTFYTTNLNLYRNAEIQPYKYFCKYFNIDKDEATLADFEDTLNAFCAIQEGKSLLEAEKNRILETMGNDIPSIIKTYAREKLEYQLGFEEVGFHQLSYPIFTFQYVSAGGLSSLEFEILFDEEGLERFIVYLSNEIKYLQSAKYQRALMSKKLREYIKRRDNYTCRYCKNSTHIEANLLLEIDHIIPLSKGGLSIEENLQTLCWRCNRSKGAKIINTSYQMN</sequence>
<dbReference type="GO" id="GO:0003676">
    <property type="term" value="F:nucleic acid binding"/>
    <property type="evidence" value="ECO:0007669"/>
    <property type="project" value="InterPro"/>
</dbReference>
<keyword evidence="3" id="KW-0255">Endonuclease</keyword>
<dbReference type="SMART" id="SM00507">
    <property type="entry name" value="HNHc"/>
    <property type="match status" value="1"/>
</dbReference>
<feature type="domain" description="HNH nuclease" evidence="2">
    <location>
        <begin position="302"/>
        <end position="358"/>
    </location>
</feature>
<dbReference type="GO" id="GO:0008270">
    <property type="term" value="F:zinc ion binding"/>
    <property type="evidence" value="ECO:0007669"/>
    <property type="project" value="InterPro"/>
</dbReference>
<proteinExistence type="predicted"/>
<dbReference type="Proteomes" id="UP000029707">
    <property type="component" value="Unassembled WGS sequence"/>
</dbReference>
<name>A0A4U8TIK3_9HELI</name>
<evidence type="ECO:0000259" key="2">
    <source>
        <dbReference type="SMART" id="SM00507"/>
    </source>
</evidence>
<dbReference type="InterPro" id="IPR003615">
    <property type="entry name" value="HNH_nuc"/>
</dbReference>
<evidence type="ECO:0000256" key="1">
    <source>
        <dbReference type="SAM" id="Phobius"/>
    </source>
</evidence>
<dbReference type="OrthoDB" id="9787127at2"/>
<dbReference type="Gene3D" id="1.10.30.50">
    <property type="match status" value="1"/>
</dbReference>
<keyword evidence="3" id="KW-0378">Hydrolase</keyword>
<dbReference type="RefSeq" id="WP_052060948.1">
    <property type="nucleotide sequence ID" value="NZ_CAJUDB010000020.1"/>
</dbReference>
<keyword evidence="4" id="KW-1185">Reference proteome</keyword>
<reference evidence="3 4" key="1">
    <citation type="journal article" date="2014" name="Genome Announc.">
        <title>Draft genome sequences of eight enterohepatic helicobacter species isolated from both laboratory and wild rodents.</title>
        <authorList>
            <person name="Sheh A."/>
            <person name="Shen Z."/>
            <person name="Fox J.G."/>
        </authorList>
    </citation>
    <scope>NUCLEOTIDE SEQUENCE [LARGE SCALE GENOMIC DNA]</scope>
    <source>
        <strain evidence="3 4">MIT 01-6451</strain>
    </source>
</reference>
<dbReference type="GO" id="GO:0004519">
    <property type="term" value="F:endonuclease activity"/>
    <property type="evidence" value="ECO:0007669"/>
    <property type="project" value="UniProtKB-KW"/>
</dbReference>
<dbReference type="EMBL" id="JRMQ02000014">
    <property type="protein sequence ID" value="TLE00097.1"/>
    <property type="molecule type" value="Genomic_DNA"/>
</dbReference>
<dbReference type="CDD" id="cd00085">
    <property type="entry name" value="HNHc"/>
    <property type="match status" value="1"/>
</dbReference>